<feature type="transmembrane region" description="Helical" evidence="1">
    <location>
        <begin position="64"/>
        <end position="83"/>
    </location>
</feature>
<name>A0ABQ2GLZ9_9DEIO</name>
<reference evidence="3" key="1">
    <citation type="journal article" date="2019" name="Int. J. Syst. Evol. Microbiol.">
        <title>The Global Catalogue of Microorganisms (GCM) 10K type strain sequencing project: providing services to taxonomists for standard genome sequencing and annotation.</title>
        <authorList>
            <consortium name="The Broad Institute Genomics Platform"/>
            <consortium name="The Broad Institute Genome Sequencing Center for Infectious Disease"/>
            <person name="Wu L."/>
            <person name="Ma J."/>
        </authorList>
    </citation>
    <scope>NUCLEOTIDE SEQUENCE [LARGE SCALE GENOMIC DNA]</scope>
    <source>
        <strain evidence="3">JCM 15443</strain>
    </source>
</reference>
<gene>
    <name evidence="2" type="ORF">GCM10010841_07810</name>
</gene>
<dbReference type="Proteomes" id="UP000661918">
    <property type="component" value="Unassembled WGS sequence"/>
</dbReference>
<evidence type="ECO:0000256" key="1">
    <source>
        <dbReference type="SAM" id="Phobius"/>
    </source>
</evidence>
<accession>A0ABQ2GLZ9</accession>
<sequence>MRASFWLTALLFIPLGLVLYFLPPALAATLGVSPLWLPRVAGGVLLAWGAFQVAAGVAPDGVKVGGLAGGNLLTAAALLPAALRQADVMPSGLRTLLLVLSGALLLLAVAAMLTLPTTRGRL</sequence>
<keyword evidence="1" id="KW-0812">Transmembrane</keyword>
<keyword evidence="1" id="KW-0472">Membrane</keyword>
<keyword evidence="1" id="KW-1133">Transmembrane helix</keyword>
<evidence type="ECO:0000313" key="2">
    <source>
        <dbReference type="EMBL" id="GGM01793.1"/>
    </source>
</evidence>
<evidence type="ECO:0000313" key="3">
    <source>
        <dbReference type="Proteomes" id="UP000661918"/>
    </source>
</evidence>
<protein>
    <submittedName>
        <fullName evidence="2">Uncharacterized protein</fullName>
    </submittedName>
</protein>
<feature type="transmembrane region" description="Helical" evidence="1">
    <location>
        <begin position="37"/>
        <end position="57"/>
    </location>
</feature>
<proteinExistence type="predicted"/>
<dbReference type="EMBL" id="BMOM01000004">
    <property type="protein sequence ID" value="GGM01793.1"/>
    <property type="molecule type" value="Genomic_DNA"/>
</dbReference>
<comment type="caution">
    <text evidence="2">The sequence shown here is derived from an EMBL/GenBank/DDBJ whole genome shotgun (WGS) entry which is preliminary data.</text>
</comment>
<feature type="transmembrane region" description="Helical" evidence="1">
    <location>
        <begin position="95"/>
        <end position="115"/>
    </location>
</feature>
<keyword evidence="3" id="KW-1185">Reference proteome</keyword>
<organism evidence="2 3">
    <name type="scientific">Deinococcus aerophilus</name>
    <dbReference type="NCBI Taxonomy" id="522488"/>
    <lineage>
        <taxon>Bacteria</taxon>
        <taxon>Thermotogati</taxon>
        <taxon>Deinococcota</taxon>
        <taxon>Deinococci</taxon>
        <taxon>Deinococcales</taxon>
        <taxon>Deinococcaceae</taxon>
        <taxon>Deinococcus</taxon>
    </lineage>
</organism>